<dbReference type="Pfam" id="PF05651">
    <property type="entry name" value="Diacid_rec"/>
    <property type="match status" value="1"/>
</dbReference>
<dbReference type="Pfam" id="PF13556">
    <property type="entry name" value="HTH_30"/>
    <property type="match status" value="1"/>
</dbReference>
<feature type="domain" description="CdaR GGDEF-like" evidence="4">
    <location>
        <begin position="147"/>
        <end position="267"/>
    </location>
</feature>
<evidence type="ECO:0000259" key="2">
    <source>
        <dbReference type="Pfam" id="PF05651"/>
    </source>
</evidence>
<gene>
    <name evidence="5" type="ORF">LN736_17785</name>
</gene>
<evidence type="ECO:0000259" key="3">
    <source>
        <dbReference type="Pfam" id="PF13556"/>
    </source>
</evidence>
<comment type="similarity">
    <text evidence="1">Belongs to the CdaR family.</text>
</comment>
<keyword evidence="6" id="KW-1185">Reference proteome</keyword>
<dbReference type="EMBL" id="JAJJPB010000043">
    <property type="protein sequence ID" value="MCC9296691.1"/>
    <property type="molecule type" value="Genomic_DNA"/>
</dbReference>
<dbReference type="InterPro" id="IPR025736">
    <property type="entry name" value="PucR_C-HTH_dom"/>
</dbReference>
<proteinExistence type="inferred from homology"/>
<accession>A0ABS8NA38</accession>
<reference evidence="5" key="1">
    <citation type="submission" date="2021-11" db="EMBL/GenBank/DDBJ databases">
        <authorList>
            <person name="Qingchun L."/>
            <person name="Dong Z."/>
            <person name="Zongwei Q."/>
            <person name="Jia Z."/>
            <person name="Duotao L."/>
        </authorList>
    </citation>
    <scope>NUCLEOTIDE SEQUENCE</scope>
    <source>
        <strain evidence="5">WLY-B-L2</strain>
    </source>
</reference>
<evidence type="ECO:0000313" key="6">
    <source>
        <dbReference type="Proteomes" id="UP001165422"/>
    </source>
</evidence>
<dbReference type="InterPro" id="IPR041522">
    <property type="entry name" value="CdaR_GGDEF"/>
</dbReference>
<feature type="domain" description="Putative sugar diacid recognition" evidence="2">
    <location>
        <begin position="4"/>
        <end position="136"/>
    </location>
</feature>
<dbReference type="Pfam" id="PF17853">
    <property type="entry name" value="GGDEF_2"/>
    <property type="match status" value="1"/>
</dbReference>
<sequence length="384" mass="44562">MEILSRQLAERIVDRTMKAVNKNVNIMNEKGMIIASGDKSRVGTIHEGAVLALKRRSEFSIDERQCRELNGVQEGTNIVIEFKGDIIGVIGITGKRDEVIGYGRLIKMAAEMMIEQAYVMKELEWSNKIKENMVVSLINDNQDSFKLLEKYAEKFKLTSNYPMIVFIVQIDFEKISEKKDIDILNDVISILEANFEGSLAAAIDSKTIVIIYKCPNVDYESITCKPRMESVYRKIRFKTKSNVKISIGKVCSKLADIHKSYEIAQKTFLFGEENYSQENIYIFDILKYQMLFLQDNAKWKLSELKDSYELISENDRNGELMETLKVFIEENGELNKVSNRLFIHRNTLNYRLNKIYKLTNLNPKRYVDLFWLYSSIINFKTTQS</sequence>
<dbReference type="PANTHER" id="PTHR33744:SF15">
    <property type="entry name" value="CARBOHYDRATE DIACID REGULATOR"/>
    <property type="match status" value="1"/>
</dbReference>
<name>A0ABS8NA38_9CLOT</name>
<feature type="domain" description="PucR C-terminal helix-turn-helix" evidence="3">
    <location>
        <begin position="320"/>
        <end position="373"/>
    </location>
</feature>
<dbReference type="Gene3D" id="1.10.10.2840">
    <property type="entry name" value="PucR C-terminal helix-turn-helix domain"/>
    <property type="match status" value="1"/>
</dbReference>
<protein>
    <submittedName>
        <fullName evidence="5">Helix-turn-helix domain-containing protein</fullName>
    </submittedName>
</protein>
<dbReference type="RefSeq" id="WP_229982126.1">
    <property type="nucleotide sequence ID" value="NZ_JAJJPB010000043.1"/>
</dbReference>
<dbReference type="Proteomes" id="UP001165422">
    <property type="component" value="Unassembled WGS sequence"/>
</dbReference>
<evidence type="ECO:0000256" key="1">
    <source>
        <dbReference type="ARBA" id="ARBA00006754"/>
    </source>
</evidence>
<dbReference type="PANTHER" id="PTHR33744">
    <property type="entry name" value="CARBOHYDRATE DIACID REGULATOR"/>
    <property type="match status" value="1"/>
</dbReference>
<organism evidence="5 6">
    <name type="scientific">Clostridium aromativorans</name>
    <dbReference type="NCBI Taxonomy" id="2836848"/>
    <lineage>
        <taxon>Bacteria</taxon>
        <taxon>Bacillati</taxon>
        <taxon>Bacillota</taxon>
        <taxon>Clostridia</taxon>
        <taxon>Eubacteriales</taxon>
        <taxon>Clostridiaceae</taxon>
        <taxon>Clostridium</taxon>
    </lineage>
</organism>
<dbReference type="InterPro" id="IPR008599">
    <property type="entry name" value="Diacid_rec"/>
</dbReference>
<comment type="caution">
    <text evidence="5">The sequence shown here is derived from an EMBL/GenBank/DDBJ whole genome shotgun (WGS) entry which is preliminary data.</text>
</comment>
<evidence type="ECO:0000259" key="4">
    <source>
        <dbReference type="Pfam" id="PF17853"/>
    </source>
</evidence>
<dbReference type="InterPro" id="IPR042070">
    <property type="entry name" value="PucR_C-HTH_sf"/>
</dbReference>
<dbReference type="InterPro" id="IPR051448">
    <property type="entry name" value="CdaR-like_regulators"/>
</dbReference>
<evidence type="ECO:0000313" key="5">
    <source>
        <dbReference type="EMBL" id="MCC9296691.1"/>
    </source>
</evidence>